<keyword evidence="4" id="KW-1185">Reference proteome</keyword>
<gene>
    <name evidence="3" type="ORF">MYMAC_005055</name>
</gene>
<dbReference type="PROSITE" id="PS51831">
    <property type="entry name" value="HD"/>
    <property type="match status" value="1"/>
</dbReference>
<dbReference type="InterPro" id="IPR006261">
    <property type="entry name" value="dGTPase"/>
</dbReference>
<dbReference type="Gene3D" id="1.10.3210.10">
    <property type="entry name" value="Hypothetical protein af1432"/>
    <property type="match status" value="1"/>
</dbReference>
<dbReference type="GO" id="GO:0016793">
    <property type="term" value="F:triphosphoric monoester hydrolase activity"/>
    <property type="evidence" value="ECO:0007669"/>
    <property type="project" value="InterPro"/>
</dbReference>
<dbReference type="InterPro" id="IPR006674">
    <property type="entry name" value="HD_domain"/>
</dbReference>
<dbReference type="SUPFAM" id="SSF109604">
    <property type="entry name" value="HD-domain/PDEase-like"/>
    <property type="match status" value="1"/>
</dbReference>
<dbReference type="KEGG" id="mmas:MYMAC_005055"/>
<organism evidence="3 4">
    <name type="scientific">Corallococcus macrosporus DSM 14697</name>
    <dbReference type="NCBI Taxonomy" id="1189310"/>
    <lineage>
        <taxon>Bacteria</taxon>
        <taxon>Pseudomonadati</taxon>
        <taxon>Myxococcota</taxon>
        <taxon>Myxococcia</taxon>
        <taxon>Myxococcales</taxon>
        <taxon>Cystobacterineae</taxon>
        <taxon>Myxococcaceae</taxon>
        <taxon>Corallococcus</taxon>
    </lineage>
</organism>
<dbReference type="AlphaFoldDB" id="A0A250K1F9"/>
<dbReference type="InterPro" id="IPR023293">
    <property type="entry name" value="dGTP_triP_hydro_central_sf"/>
</dbReference>
<dbReference type="InterPro" id="IPR027432">
    <property type="entry name" value="dGTP_triphosphohydrolase_C"/>
</dbReference>
<dbReference type="EMBL" id="CP022203">
    <property type="protein sequence ID" value="ATB49411.1"/>
    <property type="molecule type" value="Genomic_DNA"/>
</dbReference>
<dbReference type="Proteomes" id="UP000217343">
    <property type="component" value="Chromosome"/>
</dbReference>
<accession>A0A250K1F9</accession>
<evidence type="ECO:0000313" key="3">
    <source>
        <dbReference type="EMBL" id="ATB49411.1"/>
    </source>
</evidence>
<evidence type="ECO:0000259" key="2">
    <source>
        <dbReference type="PROSITE" id="PS51831"/>
    </source>
</evidence>
<feature type="domain" description="HD" evidence="2">
    <location>
        <begin position="93"/>
        <end position="285"/>
    </location>
</feature>
<evidence type="ECO:0000313" key="4">
    <source>
        <dbReference type="Proteomes" id="UP000217343"/>
    </source>
</evidence>
<reference evidence="3 4" key="1">
    <citation type="submission" date="2017-06" db="EMBL/GenBank/DDBJ databases">
        <title>Sequencing and comparative analysis of myxobacterial genomes.</title>
        <authorList>
            <person name="Rupp O."/>
            <person name="Goesmann A."/>
            <person name="Sogaard-Andersen L."/>
        </authorList>
    </citation>
    <scope>NUCLEOTIDE SEQUENCE [LARGE SCALE GENOMIC DNA]</scope>
    <source>
        <strain evidence="3 4">DSM 14697</strain>
    </source>
</reference>
<dbReference type="InterPro" id="IPR003607">
    <property type="entry name" value="HD/PDEase_dom"/>
</dbReference>
<dbReference type="NCBIfam" id="TIGR01353">
    <property type="entry name" value="dGTP_triPase"/>
    <property type="match status" value="1"/>
</dbReference>
<protein>
    <submittedName>
        <fullName evidence="3">Deoxyguanosinetriphosphate triphosphohydrolase</fullName>
    </submittedName>
</protein>
<dbReference type="SMART" id="SM00471">
    <property type="entry name" value="HDc"/>
    <property type="match status" value="1"/>
</dbReference>
<name>A0A250K1F9_9BACT</name>
<proteinExistence type="predicted"/>
<keyword evidence="1 3" id="KW-0378">Hydrolase</keyword>
<dbReference type="Gene3D" id="1.10.3410.10">
    <property type="entry name" value="putative deoxyguanosinetriphosphate triphosphohydrolase like domain"/>
    <property type="match status" value="1"/>
</dbReference>
<evidence type="ECO:0000256" key="1">
    <source>
        <dbReference type="ARBA" id="ARBA00022801"/>
    </source>
</evidence>
<dbReference type="Gene3D" id="1.10.3550.10">
    <property type="entry name" value="eoxyguanosinetriphosphate triphosphohydrolase domain-like"/>
    <property type="match status" value="1"/>
</dbReference>
<sequence length="498" mass="55110">MSRRVPSHSEAGVSSSSRTERWWQLLSGYRVGSDKKPAEAPAPVPSDMDALLQDERTDYDRDYDRIVFSAEFRCLHDKTQVFPLSTSDYTRTRLTHSIEASCVGRSLGALAGRGLAARGVDVSPSHLGTIVAAACLAHDIGNPPFGHSGEAAIQHWVSQRLVPPDGRPSPFETQAQWKDLESFEGNAQGFRILNRLQSRERRGGLRYTAATLGAMSKYPRASVLPDGRGRDKARVSEKKFGYFQDDEALALETYRALGLVEREPGVFSRHPLAFLVEAADDICYAVIDLEDSAKLGLVPIKDACELLDAVLPRPVTGPVRPPPSHLETRLAQARARAIGELIQACVKVFLENVEAMEEGQWETPLASARDDVKKPLDAIRNLTRRYGYESERVLQIESAGFKTLGGLLDMFAMAVVTDTPNREEKKLRQLLPPDLFQRPEFAREAAAESASRDEVITEAVARLSKYQRLLCVTDYISGMTDGFAVELFQRLSGIKLPT</sequence>